<proteinExistence type="predicted"/>
<feature type="region of interest" description="Disordered" evidence="1">
    <location>
        <begin position="486"/>
        <end position="579"/>
    </location>
</feature>
<dbReference type="OMA" id="SCPPHHQ"/>
<feature type="region of interest" description="Disordered" evidence="1">
    <location>
        <begin position="363"/>
        <end position="470"/>
    </location>
</feature>
<feature type="compositionally biased region" description="Pro residues" evidence="1">
    <location>
        <begin position="524"/>
        <end position="537"/>
    </location>
</feature>
<feature type="region of interest" description="Disordered" evidence="1">
    <location>
        <begin position="272"/>
        <end position="302"/>
    </location>
</feature>
<sequence>MLCSFKIPPQGSPFEQPGQDTCSSCHLVAPVRSCCVGSSGSHHFCPPTQSLVQDDPGTDPEVPHTSQSVTAASRQVTATQEPLASRTMPCCWSHVVVCPFCSSLSCGFPIASPHFPSSRCLHPHNVSAPATPPTPSSCPPYHGLPHSATPLSLNTPSHLSSQIDLHERHADVTGTFTCPGSLLNAPQAGPSPRGNISCGPDTPSDPTRPSPNIPLLSSEGAISEIDSRAALPLPHPPPFPQPCRPRAFCLAPRIPDGDPCLLAPPSWFPPEPPAVRPSVTQQIPPPPPQPHPRPPVTLYAGPAFAAGLPQPSVSAPTASSSFGPQLPLAPYAAAAAAAAAAAYAPSHQILFYSQAQAQGQGMFTGRPTLGHPASQPYLFPAAHAFPLGPPPPPPPPPPPGFVPPSACVIHPRQPPPPGPQQPPAQSVPSGACTGAQRAAYRPHPSSRPVTGAPLLSSQQQGSSSVPSTQPTAGPICGACAYGQAAAAAAGPPQPPPPPNMSLGLAWTPTPGGTPRLPSCGVHPGYPPPPPAPHPPSRPHTFGHPPHGPPMPQPPSAPRASHVQMQREDVQRHRFMSHFG</sequence>
<feature type="compositionally biased region" description="Pro residues" evidence="1">
    <location>
        <begin position="283"/>
        <end position="295"/>
    </location>
</feature>
<dbReference type="Proteomes" id="UP000694388">
    <property type="component" value="Unplaced"/>
</dbReference>
<feature type="region of interest" description="Disordered" evidence="1">
    <location>
        <begin position="51"/>
        <end position="77"/>
    </location>
</feature>
<feature type="compositionally biased region" description="Pro residues" evidence="1">
    <location>
        <begin position="387"/>
        <end position="402"/>
    </location>
</feature>
<feature type="compositionally biased region" description="Pro residues" evidence="1">
    <location>
        <begin position="545"/>
        <end position="556"/>
    </location>
</feature>
<feature type="compositionally biased region" description="Polar residues" evidence="1">
    <location>
        <begin position="64"/>
        <end position="77"/>
    </location>
</feature>
<evidence type="ECO:0000256" key="1">
    <source>
        <dbReference type="SAM" id="MobiDB-lite"/>
    </source>
</evidence>
<evidence type="ECO:0000313" key="2">
    <source>
        <dbReference type="Ensembl" id="ENSEBUP00000021103.1"/>
    </source>
</evidence>
<feature type="region of interest" description="Disordered" evidence="1">
    <location>
        <begin position="181"/>
        <end position="217"/>
    </location>
</feature>
<reference evidence="2" key="2">
    <citation type="submission" date="2025-09" db="UniProtKB">
        <authorList>
            <consortium name="Ensembl"/>
        </authorList>
    </citation>
    <scope>IDENTIFICATION</scope>
</reference>
<reference evidence="2" key="1">
    <citation type="submission" date="2025-08" db="UniProtKB">
        <authorList>
            <consortium name="Ensembl"/>
        </authorList>
    </citation>
    <scope>IDENTIFICATION</scope>
</reference>
<organism evidence="2 3">
    <name type="scientific">Eptatretus burgeri</name>
    <name type="common">Inshore hagfish</name>
    <dbReference type="NCBI Taxonomy" id="7764"/>
    <lineage>
        <taxon>Eukaryota</taxon>
        <taxon>Metazoa</taxon>
        <taxon>Chordata</taxon>
        <taxon>Craniata</taxon>
        <taxon>Vertebrata</taxon>
        <taxon>Cyclostomata</taxon>
        <taxon>Myxini</taxon>
        <taxon>Myxiniformes</taxon>
        <taxon>Myxinidae</taxon>
        <taxon>Eptatretinae</taxon>
        <taxon>Eptatretus</taxon>
    </lineage>
</organism>
<accession>A0A8C4QVV1</accession>
<feature type="compositionally biased region" description="Low complexity" evidence="1">
    <location>
        <begin position="456"/>
        <end position="470"/>
    </location>
</feature>
<protein>
    <submittedName>
        <fullName evidence="2">Uncharacterized protein</fullName>
    </submittedName>
</protein>
<dbReference type="AlphaFoldDB" id="A0A8C4QVV1"/>
<evidence type="ECO:0000313" key="3">
    <source>
        <dbReference type="Proteomes" id="UP000694388"/>
    </source>
</evidence>
<keyword evidence="3" id="KW-1185">Reference proteome</keyword>
<feature type="compositionally biased region" description="Pro residues" evidence="1">
    <location>
        <begin position="412"/>
        <end position="422"/>
    </location>
</feature>
<name>A0A8C4QVV1_EPTBU</name>
<dbReference type="Ensembl" id="ENSEBUT00000021678.1">
    <property type="protein sequence ID" value="ENSEBUP00000021103.1"/>
    <property type="gene ID" value="ENSEBUG00000013054.1"/>
</dbReference>